<feature type="compositionally biased region" description="Polar residues" evidence="22">
    <location>
        <begin position="3400"/>
        <end position="3430"/>
    </location>
</feature>
<feature type="compositionally biased region" description="Polar residues" evidence="22">
    <location>
        <begin position="1188"/>
        <end position="1207"/>
    </location>
</feature>
<feature type="compositionally biased region" description="Polar residues" evidence="22">
    <location>
        <begin position="2558"/>
        <end position="2579"/>
    </location>
</feature>
<dbReference type="GO" id="GO:0005509">
    <property type="term" value="F:calcium ion binding"/>
    <property type="evidence" value="ECO:0007669"/>
    <property type="project" value="InterPro"/>
</dbReference>
<keyword evidence="13" id="KW-0238">DNA-binding</keyword>
<feature type="region of interest" description="Disordered" evidence="22">
    <location>
        <begin position="6785"/>
        <end position="6847"/>
    </location>
</feature>
<dbReference type="InterPro" id="IPR033987">
    <property type="entry name" value="CSPG_CTLD"/>
</dbReference>
<evidence type="ECO:0000256" key="10">
    <source>
        <dbReference type="ARBA" id="ARBA00022833"/>
    </source>
</evidence>
<evidence type="ECO:0000259" key="23">
    <source>
        <dbReference type="PROSITE" id="PS50026"/>
    </source>
</evidence>
<feature type="compositionally biased region" description="Low complexity" evidence="22">
    <location>
        <begin position="1475"/>
        <end position="1488"/>
    </location>
</feature>
<feature type="compositionally biased region" description="Polar residues" evidence="22">
    <location>
        <begin position="2602"/>
        <end position="2616"/>
    </location>
</feature>
<dbReference type="FunFam" id="3.10.100.10:FF:000003">
    <property type="entry name" value="Versican core protein"/>
    <property type="match status" value="1"/>
</dbReference>
<feature type="region of interest" description="Disordered" evidence="22">
    <location>
        <begin position="363"/>
        <end position="382"/>
    </location>
</feature>
<keyword evidence="6" id="KW-0479">Metal-binding</keyword>
<feature type="compositionally biased region" description="Polar residues" evidence="22">
    <location>
        <begin position="5875"/>
        <end position="5911"/>
    </location>
</feature>
<feature type="compositionally biased region" description="Polar residues" evidence="22">
    <location>
        <begin position="3457"/>
        <end position="3512"/>
    </location>
</feature>
<feature type="compositionally biased region" description="Polar residues" evidence="22">
    <location>
        <begin position="6086"/>
        <end position="6112"/>
    </location>
</feature>
<feature type="disulfide bond" evidence="20">
    <location>
        <begin position="7417"/>
        <end position="7426"/>
    </location>
</feature>
<feature type="compositionally biased region" description="Polar residues" evidence="22">
    <location>
        <begin position="662"/>
        <end position="684"/>
    </location>
</feature>
<feature type="compositionally biased region" description="Polar residues" evidence="22">
    <location>
        <begin position="3053"/>
        <end position="3077"/>
    </location>
</feature>
<feature type="compositionally biased region" description="Polar residues" evidence="22">
    <location>
        <begin position="2360"/>
        <end position="2432"/>
    </location>
</feature>
<feature type="compositionally biased region" description="Polar residues" evidence="22">
    <location>
        <begin position="5310"/>
        <end position="5321"/>
    </location>
</feature>
<dbReference type="InterPro" id="IPR050691">
    <property type="entry name" value="Hyaluronan_bind_Proteoglycan"/>
</dbReference>
<feature type="compositionally biased region" description="Polar residues" evidence="22">
    <location>
        <begin position="5022"/>
        <end position="5051"/>
    </location>
</feature>
<feature type="compositionally biased region" description="Polar residues" evidence="22">
    <location>
        <begin position="4207"/>
        <end position="4236"/>
    </location>
</feature>
<feature type="compositionally biased region" description="Polar residues" evidence="22">
    <location>
        <begin position="2024"/>
        <end position="2045"/>
    </location>
</feature>
<dbReference type="PROSITE" id="PS50923">
    <property type="entry name" value="SUSHI"/>
    <property type="match status" value="1"/>
</dbReference>
<feature type="compositionally biased region" description="Polar residues" evidence="22">
    <location>
        <begin position="3339"/>
        <end position="3349"/>
    </location>
</feature>
<feature type="compositionally biased region" description="Polar residues" evidence="22">
    <location>
        <begin position="1804"/>
        <end position="1815"/>
    </location>
</feature>
<feature type="compositionally biased region" description="Polar residues" evidence="22">
    <location>
        <begin position="4576"/>
        <end position="4599"/>
    </location>
</feature>
<evidence type="ECO:0000313" key="27">
    <source>
        <dbReference type="EMBL" id="KAG7490618.1"/>
    </source>
</evidence>
<feature type="compositionally biased region" description="Polar residues" evidence="22">
    <location>
        <begin position="6657"/>
        <end position="6671"/>
    </location>
</feature>
<feature type="compositionally biased region" description="Polar residues" evidence="22">
    <location>
        <begin position="4980"/>
        <end position="5014"/>
    </location>
</feature>
<dbReference type="SMART" id="SM00179">
    <property type="entry name" value="EGF_CA"/>
    <property type="match status" value="2"/>
</dbReference>
<dbReference type="PROSITE" id="PS00010">
    <property type="entry name" value="ASX_HYDROXYL"/>
    <property type="match status" value="1"/>
</dbReference>
<feature type="compositionally biased region" description="Basic and acidic residues" evidence="22">
    <location>
        <begin position="576"/>
        <end position="585"/>
    </location>
</feature>
<feature type="region of interest" description="Disordered" evidence="22">
    <location>
        <begin position="6732"/>
        <end position="6769"/>
    </location>
</feature>
<feature type="compositionally biased region" description="Polar residues" evidence="22">
    <location>
        <begin position="5598"/>
        <end position="5670"/>
    </location>
</feature>
<evidence type="ECO:0000259" key="25">
    <source>
        <dbReference type="PROSITE" id="PS50157"/>
    </source>
</evidence>
<feature type="region of interest" description="Disordered" evidence="22">
    <location>
        <begin position="6861"/>
        <end position="6917"/>
    </location>
</feature>
<feature type="compositionally biased region" description="Polar residues" evidence="22">
    <location>
        <begin position="1057"/>
        <end position="1095"/>
    </location>
</feature>
<feature type="compositionally biased region" description="Polar residues" evidence="22">
    <location>
        <begin position="1372"/>
        <end position="1395"/>
    </location>
</feature>
<feature type="compositionally biased region" description="Basic and acidic residues" evidence="22">
    <location>
        <begin position="3712"/>
        <end position="3722"/>
    </location>
</feature>
<feature type="compositionally biased region" description="Polar residues" evidence="22">
    <location>
        <begin position="1994"/>
        <end position="2011"/>
    </location>
</feature>
<feature type="compositionally biased region" description="Low complexity" evidence="22">
    <location>
        <begin position="729"/>
        <end position="740"/>
    </location>
</feature>
<evidence type="ECO:0000256" key="9">
    <source>
        <dbReference type="ARBA" id="ARBA00022771"/>
    </source>
</evidence>
<feature type="compositionally biased region" description="Polar residues" evidence="22">
    <location>
        <begin position="4006"/>
        <end position="4051"/>
    </location>
</feature>
<dbReference type="PROSITE" id="PS50041">
    <property type="entry name" value="C_TYPE_LECTIN_2"/>
    <property type="match status" value="1"/>
</dbReference>
<feature type="compositionally biased region" description="Polar residues" evidence="22">
    <location>
        <begin position="5761"/>
        <end position="5781"/>
    </location>
</feature>
<feature type="compositionally biased region" description="Polar residues" evidence="22">
    <location>
        <begin position="5346"/>
        <end position="5355"/>
    </location>
</feature>
<feature type="region of interest" description="Disordered" evidence="22">
    <location>
        <begin position="4690"/>
        <end position="4881"/>
    </location>
</feature>
<feature type="domain" description="EGF-like" evidence="23">
    <location>
        <begin position="7391"/>
        <end position="7427"/>
    </location>
</feature>
<feature type="region of interest" description="Disordered" evidence="22">
    <location>
        <begin position="5112"/>
        <end position="5145"/>
    </location>
</feature>
<reference evidence="27 28" key="1">
    <citation type="journal article" date="2021" name="Sci. Rep.">
        <title>Chromosome anchoring in Senegalese sole (Solea senegalensis) reveals sex-associated markers and genome rearrangements in flatfish.</title>
        <authorList>
            <person name="Guerrero-Cozar I."/>
            <person name="Gomez-Garrido J."/>
            <person name="Berbel C."/>
            <person name="Martinez-Blanch J.F."/>
            <person name="Alioto T."/>
            <person name="Claros M.G."/>
            <person name="Gagnaire P.A."/>
            <person name="Manchado M."/>
        </authorList>
    </citation>
    <scope>NUCLEOTIDE SEQUENCE [LARGE SCALE GENOMIC DNA]</scope>
    <source>
        <strain evidence="27">Sse05_10M</strain>
    </source>
</reference>
<feature type="compositionally biased region" description="Polar residues" evidence="22">
    <location>
        <begin position="1533"/>
        <end position="1548"/>
    </location>
</feature>
<feature type="region of interest" description="Disordered" evidence="22">
    <location>
        <begin position="723"/>
        <end position="757"/>
    </location>
</feature>
<feature type="compositionally biased region" description="Polar residues" evidence="22">
    <location>
        <begin position="3667"/>
        <end position="3697"/>
    </location>
</feature>
<feature type="compositionally biased region" description="Polar residues" evidence="22">
    <location>
        <begin position="4712"/>
        <end position="4746"/>
    </location>
</feature>
<dbReference type="PROSITE" id="PS00615">
    <property type="entry name" value="C_TYPE_LECTIN_1"/>
    <property type="match status" value="1"/>
</dbReference>
<dbReference type="PANTHER" id="PTHR22804">
    <property type="entry name" value="AGGRECAN/VERSICAN PROTEOGLYCAN"/>
    <property type="match status" value="1"/>
</dbReference>
<dbReference type="GO" id="GO:0007417">
    <property type="term" value="P:central nervous system development"/>
    <property type="evidence" value="ECO:0007669"/>
    <property type="project" value="TreeGrafter"/>
</dbReference>
<feature type="region of interest" description="Disordered" evidence="22">
    <location>
        <begin position="6040"/>
        <end position="6113"/>
    </location>
</feature>
<feature type="compositionally biased region" description="Low complexity" evidence="22">
    <location>
        <begin position="3078"/>
        <end position="3091"/>
    </location>
</feature>
<feature type="compositionally biased region" description="Low complexity" evidence="22">
    <location>
        <begin position="6810"/>
        <end position="6831"/>
    </location>
</feature>
<feature type="compositionally biased region" description="Polar residues" evidence="22">
    <location>
        <begin position="2291"/>
        <end position="2312"/>
    </location>
</feature>
<feature type="compositionally biased region" description="Polar residues" evidence="22">
    <location>
        <begin position="2792"/>
        <end position="2810"/>
    </location>
</feature>
<feature type="compositionally biased region" description="Polar residues" evidence="22">
    <location>
        <begin position="1023"/>
        <end position="1047"/>
    </location>
</feature>
<feature type="compositionally biased region" description="Polar residues" evidence="22">
    <location>
        <begin position="1229"/>
        <end position="1243"/>
    </location>
</feature>
<feature type="compositionally biased region" description="Polar residues" evidence="22">
    <location>
        <begin position="1252"/>
        <end position="1281"/>
    </location>
</feature>
<dbReference type="PROSITE" id="PS00022">
    <property type="entry name" value="EGF_1"/>
    <property type="match status" value="2"/>
</dbReference>
<feature type="region of interest" description="Disordered" evidence="22">
    <location>
        <begin position="3221"/>
        <end position="3256"/>
    </location>
</feature>
<feature type="compositionally biased region" description="Polar residues" evidence="22">
    <location>
        <begin position="998"/>
        <end position="1012"/>
    </location>
</feature>
<comment type="similarity">
    <text evidence="18">Belongs to the Sp1 C2H2-type zinc-finger protein family.</text>
</comment>
<feature type="compositionally biased region" description="Polar residues" evidence="22">
    <location>
        <begin position="498"/>
        <end position="510"/>
    </location>
</feature>
<feature type="compositionally biased region" description="Polar residues" evidence="22">
    <location>
        <begin position="1572"/>
        <end position="1582"/>
    </location>
</feature>
<dbReference type="SMART" id="SM00355">
    <property type="entry name" value="ZnF_C2H2"/>
    <property type="match status" value="3"/>
</dbReference>
<feature type="compositionally biased region" description="Polar residues" evidence="22">
    <location>
        <begin position="5495"/>
        <end position="5514"/>
    </location>
</feature>
<feature type="compositionally biased region" description="Polar residues" evidence="22">
    <location>
        <begin position="5291"/>
        <end position="5302"/>
    </location>
</feature>
<feature type="region of interest" description="Disordered" evidence="22">
    <location>
        <begin position="7103"/>
        <end position="7212"/>
    </location>
</feature>
<dbReference type="FunFam" id="3.30.160.60:FF:000018">
    <property type="entry name" value="Krueppel-like factor 15"/>
    <property type="match status" value="1"/>
</dbReference>
<feature type="region of interest" description="Disordered" evidence="22">
    <location>
        <begin position="1994"/>
        <end position="2132"/>
    </location>
</feature>
<feature type="compositionally biased region" description="Polar residues" evidence="22">
    <location>
        <begin position="3943"/>
        <end position="3999"/>
    </location>
</feature>
<feature type="compositionally biased region" description="Polar residues" evidence="22">
    <location>
        <begin position="2441"/>
        <end position="2466"/>
    </location>
</feature>
<feature type="region of interest" description="Disordered" evidence="22">
    <location>
        <begin position="4412"/>
        <end position="4436"/>
    </location>
</feature>
<feature type="region of interest" description="Disordered" evidence="22">
    <location>
        <begin position="3605"/>
        <end position="3799"/>
    </location>
</feature>
<feature type="compositionally biased region" description="Polar residues" evidence="22">
    <location>
        <begin position="1647"/>
        <end position="1664"/>
    </location>
</feature>
<evidence type="ECO:0000256" key="1">
    <source>
        <dbReference type="ARBA" id="ARBA00004123"/>
    </source>
</evidence>
<feature type="compositionally biased region" description="Polar residues" evidence="22">
    <location>
        <begin position="6732"/>
        <end position="6747"/>
    </location>
</feature>
<feature type="compositionally biased region" description="Polar residues" evidence="22">
    <location>
        <begin position="3638"/>
        <end position="3659"/>
    </location>
</feature>
<feature type="region of interest" description="Disordered" evidence="22">
    <location>
        <begin position="647"/>
        <end position="709"/>
    </location>
</feature>
<feature type="compositionally biased region" description="Polar residues" evidence="22">
    <location>
        <begin position="2830"/>
        <end position="2846"/>
    </location>
</feature>
<feature type="compositionally biased region" description="Polar residues" evidence="22">
    <location>
        <begin position="4525"/>
        <end position="4546"/>
    </location>
</feature>
<feature type="compositionally biased region" description="Polar residues" evidence="22">
    <location>
        <begin position="5229"/>
        <end position="5240"/>
    </location>
</feature>
<feature type="compositionally biased region" description="Low complexity" evidence="22">
    <location>
        <begin position="2544"/>
        <end position="2557"/>
    </location>
</feature>
<dbReference type="Pfam" id="PF00059">
    <property type="entry name" value="Lectin_C"/>
    <property type="match status" value="1"/>
</dbReference>
<feature type="compositionally biased region" description="Polar residues" evidence="22">
    <location>
        <begin position="4690"/>
        <end position="4703"/>
    </location>
</feature>
<dbReference type="CDD" id="cd00033">
    <property type="entry name" value="CCP"/>
    <property type="match status" value="1"/>
</dbReference>
<feature type="region of interest" description="Disordered" evidence="22">
    <location>
        <begin position="1188"/>
        <end position="1395"/>
    </location>
</feature>
<evidence type="ECO:0000256" key="18">
    <source>
        <dbReference type="ARBA" id="ARBA00038409"/>
    </source>
</evidence>
<feature type="compositionally biased region" description="Polar residues" evidence="22">
    <location>
        <begin position="6889"/>
        <end position="6910"/>
    </location>
</feature>
<feature type="domain" description="C2H2-type" evidence="25">
    <location>
        <begin position="113"/>
        <end position="142"/>
    </location>
</feature>
<keyword evidence="10" id="KW-0862">Zinc</keyword>
<feature type="region of interest" description="Disordered" evidence="22">
    <location>
        <begin position="783"/>
        <end position="833"/>
    </location>
</feature>
<feature type="region of interest" description="Disordered" evidence="22">
    <location>
        <begin position="5495"/>
        <end position="5684"/>
    </location>
</feature>
<feature type="compositionally biased region" description="Polar residues" evidence="22">
    <location>
        <begin position="4810"/>
        <end position="4866"/>
    </location>
</feature>
<feature type="region of interest" description="Disordered" evidence="22">
    <location>
        <begin position="403"/>
        <end position="439"/>
    </location>
</feature>
<feature type="region of interest" description="Disordered" evidence="22">
    <location>
        <begin position="1722"/>
        <end position="1903"/>
    </location>
</feature>
<feature type="compositionally biased region" description="Polar residues" evidence="22">
    <location>
        <begin position="1743"/>
        <end position="1777"/>
    </location>
</feature>
<comment type="caution">
    <text evidence="27">The sequence shown here is derived from an EMBL/GenBank/DDBJ whole genome shotgun (WGS) entry which is preliminary data.</text>
</comment>
<feature type="region of interest" description="Disordered" evidence="22">
    <location>
        <begin position="61"/>
        <end position="95"/>
    </location>
</feature>
<feature type="region of interest" description="Disordered" evidence="22">
    <location>
        <begin position="2524"/>
        <end position="2734"/>
    </location>
</feature>
<comment type="caution">
    <text evidence="20">Lacks conserved residue(s) required for the propagation of feature annotation.</text>
</comment>
<keyword evidence="12" id="KW-0805">Transcription regulation</keyword>
<evidence type="ECO:0000256" key="19">
    <source>
        <dbReference type="PROSITE-ProRule" id="PRU00042"/>
    </source>
</evidence>
<feature type="compositionally biased region" description="Polar residues" evidence="22">
    <location>
        <begin position="7194"/>
        <end position="7206"/>
    </location>
</feature>
<feature type="compositionally biased region" description="Polar residues" evidence="22">
    <location>
        <begin position="2335"/>
        <end position="2350"/>
    </location>
</feature>
<feature type="compositionally biased region" description="Polar residues" evidence="22">
    <location>
        <begin position="2708"/>
        <end position="2733"/>
    </location>
</feature>
<feature type="compositionally biased region" description="Polar residues" evidence="22">
    <location>
        <begin position="3909"/>
        <end position="3930"/>
    </location>
</feature>
<dbReference type="CDD" id="cd03588">
    <property type="entry name" value="CLECT_CSPGs"/>
    <property type="match status" value="1"/>
</dbReference>
<feature type="compositionally biased region" description="Low complexity" evidence="22">
    <location>
        <begin position="1208"/>
        <end position="1221"/>
    </location>
</feature>
<feature type="compositionally biased region" description="Polar residues" evidence="22">
    <location>
        <begin position="3723"/>
        <end position="3779"/>
    </location>
</feature>
<keyword evidence="16" id="KW-0325">Glycoprotein</keyword>
<evidence type="ECO:0000256" key="3">
    <source>
        <dbReference type="ARBA" id="ARBA00022525"/>
    </source>
</evidence>
<evidence type="ECO:0000256" key="22">
    <source>
        <dbReference type="SAM" id="MobiDB-lite"/>
    </source>
</evidence>
<dbReference type="Pfam" id="PF00096">
    <property type="entry name" value="zf-C2H2"/>
    <property type="match status" value="2"/>
</dbReference>
<feature type="region of interest" description="Disordered" evidence="22">
    <location>
        <begin position="6561"/>
        <end position="6591"/>
    </location>
</feature>
<feature type="compositionally biased region" description="Basic and acidic residues" evidence="22">
    <location>
        <begin position="4799"/>
        <end position="4809"/>
    </location>
</feature>
<dbReference type="GO" id="GO:0003677">
    <property type="term" value="F:DNA binding"/>
    <property type="evidence" value="ECO:0007669"/>
    <property type="project" value="UniProtKB-KW"/>
</dbReference>
<evidence type="ECO:0000256" key="8">
    <source>
        <dbReference type="ARBA" id="ARBA00022737"/>
    </source>
</evidence>
<feature type="compositionally biased region" description="Basic and acidic residues" evidence="22">
    <location>
        <begin position="516"/>
        <end position="526"/>
    </location>
</feature>
<feature type="domain" description="C2H2-type" evidence="25">
    <location>
        <begin position="143"/>
        <end position="172"/>
    </location>
</feature>
<keyword evidence="7" id="KW-0732">Signal</keyword>
<feature type="region of interest" description="Disordered" evidence="22">
    <location>
        <begin position="946"/>
        <end position="1101"/>
    </location>
</feature>
<evidence type="ECO:0000313" key="28">
    <source>
        <dbReference type="Proteomes" id="UP000693946"/>
    </source>
</evidence>
<feature type="region of interest" description="Disordered" evidence="22">
    <location>
        <begin position="6942"/>
        <end position="6983"/>
    </location>
</feature>
<dbReference type="InterPro" id="IPR018097">
    <property type="entry name" value="EGF_Ca-bd_CS"/>
</dbReference>
<feature type="compositionally biased region" description="Low complexity" evidence="22">
    <location>
        <begin position="3035"/>
        <end position="3047"/>
    </location>
</feature>
<feature type="compositionally biased region" description="Basic and acidic residues" evidence="22">
    <location>
        <begin position="407"/>
        <end position="418"/>
    </location>
</feature>
<feature type="compositionally biased region" description="Polar residues" evidence="22">
    <location>
        <begin position="2627"/>
        <end position="2699"/>
    </location>
</feature>
<feature type="compositionally biased region" description="Polar residues" evidence="22">
    <location>
        <begin position="748"/>
        <end position="757"/>
    </location>
</feature>
<dbReference type="Pfam" id="PF00008">
    <property type="entry name" value="EGF"/>
    <property type="match status" value="2"/>
</dbReference>
<feature type="compositionally biased region" description="Polar residues" evidence="22">
    <location>
        <begin position="419"/>
        <end position="433"/>
    </location>
</feature>
<feature type="compositionally biased region" description="Polar residues" evidence="22">
    <location>
        <begin position="2174"/>
        <end position="2198"/>
    </location>
</feature>
<accession>A0AAV6QKA6</accession>
<feature type="compositionally biased region" description="Polar residues" evidence="22">
    <location>
        <begin position="1291"/>
        <end position="1363"/>
    </location>
</feature>
<feature type="compositionally biased region" description="Low complexity" evidence="22">
    <location>
        <begin position="2277"/>
        <end position="2290"/>
    </location>
</feature>
<feature type="region of interest" description="Disordered" evidence="22">
    <location>
        <begin position="4960"/>
        <end position="5097"/>
    </location>
</feature>
<feature type="compositionally biased region" description="Polar residues" evidence="22">
    <location>
        <begin position="3605"/>
        <end position="3623"/>
    </location>
</feature>
<feature type="compositionally biased region" description="Polar residues" evidence="22">
    <location>
        <begin position="1608"/>
        <end position="1630"/>
    </location>
</feature>
<feature type="compositionally biased region" description="Polar residues" evidence="22">
    <location>
        <begin position="2894"/>
        <end position="2903"/>
    </location>
</feature>
<feature type="compositionally biased region" description="Polar residues" evidence="22">
    <location>
        <begin position="2854"/>
        <end position="2865"/>
    </location>
</feature>
<feature type="compositionally biased region" description="Polar residues" evidence="22">
    <location>
        <begin position="5529"/>
        <end position="5550"/>
    </location>
</feature>
<feature type="region of interest" description="Disordered" evidence="22">
    <location>
        <begin position="4575"/>
        <end position="4608"/>
    </location>
</feature>
<dbReference type="GO" id="GO:0008270">
    <property type="term" value="F:zinc ion binding"/>
    <property type="evidence" value="ECO:0007669"/>
    <property type="project" value="UniProtKB-KW"/>
</dbReference>
<feature type="region of interest" description="Disordered" evidence="22">
    <location>
        <begin position="4449"/>
        <end position="4560"/>
    </location>
</feature>
<dbReference type="InterPro" id="IPR001881">
    <property type="entry name" value="EGF-like_Ca-bd_dom"/>
</dbReference>
<proteinExistence type="inferred from homology"/>
<feature type="compositionally biased region" description="Polar residues" evidence="22">
    <location>
        <begin position="2873"/>
        <end position="2884"/>
    </location>
</feature>
<feature type="compositionally biased region" description="Polar residues" evidence="22">
    <location>
        <begin position="6943"/>
        <end position="6969"/>
    </location>
</feature>
<sequence length="7669" mass="801491">MSEADVSLPADRVPARPPLLGHAAAAAVEDAPLKENQENRTLLMVAMILLDLNKCSPGAGRCDTGGPLEKKTEQQQPQRRLNGPVSAKQSRNKAAAAAAVTAVRRQESPEKRHCCPFSGCGKMYGKSSHLKAHLRVHTGERPFECTWQDCGKKFSRSDELTRHYRTHTGEKRFNCPMCDKCFMRSDHLTKHARRHAGFHPSMLLGASAAKRRRCSVSMSSDSGDQSPAGVAEVEQVFVVATNNHQESPFVGNGDMGGQGRERVYMGQVLLPQSSLSPAISPAPDQHTPTHGEPVLQSGDPDLVSQGAVTLTTPTVSFINGKQEITLEPQSPGEKEAIGTQIMTNVTISDEVFDYQWNKLPVDSSTDSIEEPTEGGIATEKPNVDEYDTDTISVVESKPPLIFPQEDDITKVGPTHEDSTSLSVTTVEGTSKTTEAGPAAIDGTSDITIVSAGLASTATPAEPQVTKTAEESQTIKADQETTTIISASVQDVRDESRRTPTSVKSDSLVTQTEKDEDLVTRPTEIHTARYTAETTEETKSTSATPAAEDSTQSKHKTASHPSTDDADDSESSTQGVEDGKETRTPEEFAFSTTTFSVSESSAPPGKTAKTEITPALDVESTESSSGVAHTLAGTSEGTVISQAGHTVSQLPSISPTEKAATDAVSSFEDSSRVQGESTFGTSPPSRTVGGTAHSLLPLSTTHKTDEATRERELTLQTVQTAGVNKTSVIATEPGETPATATLQDEKKQQGTASPSHESSTLYNAIEIVKTTMASFTGFFTQYTTQSESQSDLPDKEAVTSEEISTSVTDKGPSGNQTYSPVTTAQTQPSSVSVTKQADNLLSPVGDKTGTSTVTPVEQSSVGQTSVIAMTSSSFVTATTLSQRTKESVETDETKITESTRDISTSMPSLMTSTMKSGKDSSTEIGSYGYNTSTSFSATLTMAPALYSTNKPPSVSTKTQGTVTMSLTEKDSVTPEKGSAIPTSEKESSSEQTTDASIKDTASPSVSSLFSTEKPTALPVRDQDSAVTDQTAKPSDQDDGFSSTTATQGEGSGDRTPDMFTSSSFVPDTSSLFSTVSPTAQSPQTKESLGTDQTKLPSLSAELPVSTVPDEVLSSKTVTPSLPSFISSTIQGIDDDDDIVSEVTMVESSPSILASTIKSETSSFLITTAKESSGDGTTDFTEDSVLTTTVFPSKLSSESPSVTASQESKTGASSSATVTIASSLYSRDKPTSLSSKTQETVTMSQTEEDAVTPEKSSASPTTDASIKDTASPSVSSLFSTETPTGLLVRDQDSAVTDQTAKPSYQDSGFSSTTATQGEGSGDQTPDIFTSSSFVPDTSSLFSTVAPTAQSPQTKESLGTDQTKLPSLSAEPPVSTVSDEVLSSRTVTQSPPSFISSTIQGIDDDNIVSEVTMVESSPPIIASTIKSERASFLITTDTDGSGDGTTDFTEDSVFTTTVFPSKLSSESPSVTASQESKTGASSSATVTIASSLYSTDKPTSLSSKTQETITMSQTEEDSVTPEKGSASPKTDASMKDTASPSVSSLFSTETPTALPVRDQDSAVTDQTAKPLYQTDDFSSTTATQGEGSGDHTPDMFTSSSFVLDTSSLFSTVSPTAQSPQTKESLGTDQTKLPSPSAEPPVSTVPDEVLSSRTVTQSPPSFISSTIQGIDDDNIVSEVTMVESSPSIIASTIKPETSSFLITTGTDSSGDGTNDFTEDSVFTTTVFPSKLSPESPSVTLLDESKPSDSSSATVTIASSLYSTDEPTSLSSKTQETVTMSQTEEESVALEKKSSSPTTDASIKDAASPSVSSLFSTETPTGLPVRDQDSAVTDQTAKPSYQDSGFSSTTATQGEGSGDQTPDMFTSSSFVPDTSSLFSTVSPTAQSPQTKESLGTDQTTISSPSGEPLISSVSAEVLRSLITSTQSPPSFISSTIQGIDDDHIVSEVTMVESSPPIIASTIKSETSSFLITIGTDSSGDGTTDFTEDSVFTTTVFPSNLSSGSTSVTASQESKTGVSSSATVTIASSLYSTDEPTSLSSKTQETVTMSQTEEDSVTPEKGSASPTTDASMKDTASPSVSSLFSTETPTALPVRDQDSAVTDQTAKPSYQDNGFSSTTATQGEGSGDQTPDMFTSSSFVPDTLSLFSTVSPTAQSPRTKESLGTDQTKLPSLSAEPPVSTVSDEVLSSRTVTQSPPSFISSTIQGIDDDDIVSEVTMVESSPPIIASTIKSERASYLITTDTDGSGDGTTDFTEDSVFTTTVFPSKLSSESPSVTASQESKTGASSSTTVTIASSLYSTDKPTSLSSKTQETVTMSQTEEDSVTPEKGSASPKTDASMKDTASPSVSSLFSTETPTALPVRDQDSAVTDQTAKPSYQDNGFSSTTATQGEGSGDQTPDMFTSSSFVPDTSSLFSTVSPTAQSPQTKESLGTDQTKLPSLSAEPPVSTVSDEVLSSRTVTQSPPSFISSTIQGIDDDDIVSEVTMVESSPPIIASTIKSETSSFLITIGTDSSGDGTTDFTEDSVFTTTVFPSKLSSESPSVTASQESKTGASSSTTVTIASSLYSTDKPTSLSSKTQETVTMSQTEEDSVTPEKGSASPKTDASMKDTASPSVSSLFSTEKPTALPVREQGSAVTDQTAKPSYQTDEFSSTTATQGEGSGDQTPDMFTSSSFVPDTSSLFSTVSPTAQSPQTKESLGTDQTKLPSLSAEPPVSTVSDEVLSSRTVTQSPPSFISSTIQGIDDDDIVSEVTMVESSPPIIASTIKSETSSFLITIGTDSSGDGTTDFAEDSVFTTTVFPSKLSSESPSVTASQESKTGASSSATVTIASSLYITDKPTSLSSKTQETVTMSQTEEDSVTPVKSSASPTTDASIKDAASPSVSSLFSTETPTGLPVRDQDSAVTDQTAKPSDQDDGFSLTTATQGEGSGDQTPDMFTSSSFVPDTSSLFSTVSPTAQSPQTKESLGTDQTKLPSLSAELPVSTVPDEVLSSRTVAPSLPSFISSTIQGIDDDDIVSEVTMVESSTPIIASTIKSERASFLITTDTDSSGDGTTDFTEDSVFTTTVSPSNLSSGSTSVTASQESKTGASSSATVTIASSLYSTDKPTSLPSKTQATVTMSQTEGDSVTPEKSSASPTTVGESSSEQTTDASIKDTASPSVSSLFSTEKPTALPVREQGSAVTDQTAKPSYQTVDTSSPTSVHEEGSGVQTPDMFTSSSFVLDTSSSLYSTVSPTAQTPEAKESIATDQTTISPPSGEPPMSAVSDEVLRSSITLTQSPPSFISSTIQGIDDDNIVSDVTMVESSPSIVASTIKSETSSFLITTDTDSSGEGTTDFTEDSVFTTTVFPSKLSSESPSVTLLDESKPSDSSSATVTIASSLYSTDEPTSLSSETQETVTMSQTEEDSVTPVKSSASPTTDASVKDTASPSVSSLFSTETPTGLPVRDQDSAVTDQTAKPSDQDDGFSFTTATQGEGSGDQTPDMFTSSSFVPDTSSLFSTVAPTAQSPQTKESLGTDQTKLPSLSAEPPVSTVPDEVLSSRTVAPSLPSFISSTIQGIDDDDIVSEVTMVESSPPIIASTIKSERASFLITTDTDGSGDGTTNFTEDSVFTTTVFPSKLSSESPSVTASQESKTGASSSATVTIASSLYSTDNPTLLSSKTQETVTMSQTEEDSVNPEKSSASPTTDASIKDTASPSVSSLFSTETPTGLPVRDQDSAVTDHTAKPSYHDDGFSSTTATQGEGSGDQTPDMFTSSSFVPDTSSLFSTVAPTAQSPQTKESLGTDQTKLPSLSAEPPVSTVSDEVLSSRTVTPSLPSFISSTIRGIDDDDEDDDIVSEVTRVESSPPIISSTIKSERASFLITTDTDSSGDGTTDFTEDSVFTTTVSPSNLSSGSTSATASQESKTGASSSATVTIASSLYSTDKPTSLSSKTQETVTMSQTEEDSVTPEKSFASPTTDASIKDTASPSVSSLFSTEKPTARPVSNQDSAATDQTAKPSYQTTDTSSPTSVHEEGSGVQTPDMFTSSYFVPDTSSSLYSTVSPPAQTPQAKESLGTDQTAISPPSGEPPMSAVSNEVLRSSITLTQSPPSFISSTIQGIDDDDIVSEVTMVESSPSIIASTIKSETSSFLITTDTDGSGDGTTDFTEDSVFTTTVFPSKLSPESPSVTLLDESKPSDSSSATVTIASSLYSTDEPTSLSSKTQETVTMSQTEEDSVTPEKSSASPTTDASIKDTVSPSVSSLFSTEMPTGLPVRDQDSAVTDQTAKPSDQDDGFSSTTATQGEGSGDQTPDMFTSSSFVPDTLSLFSTVAPTAQSPQTEESLGTDQTKLPSLSAEPPVSTVPDEVLSSRTVTPSLPSFISSTIQGIDDDDDIVSEVTMVESSPSILASTIKSGTASFLITTDTDSSGDGTTDLTEDSVFTTTVFPSKLSSESPSVTASQESKTGASLSATVTIASSLYSTDKPTSLSSKTQETVTMSQTDKDSVTPEKSFASPTTDGESSSEQTTDASIKDTASPSVSSLFSTEKPTALPVREQGSAVTDQTAKPSYQTVDTSSPTSVHEEGSGVQTPDMFTSSSFVLDTSSSLYSTVSPTAQTPQAKESIATDQTTISPPSGKPPMSAVSDEVLRSSITLTQSPPSFISSTIQGIDDDDIVSDVTMVESSPSIIASTIKSETSSFLITTDTDGSGDGTTDFTKDSVFTTTVFPSKLSPESPSVTLLDESKPSDSSSATVTIASSLYSTDNPTSLSSKTQETVTMSQTEEDSVNPEKSSASPTTDASIKDTASPSVSSLFSTETPTGLPVRDQDSAVTDHTAKPSYHDDGFSSTTATQGEGSGDQTPDMFTSSSFVPDTSSLFSTVAPTAQSPQAKESLGTDQTAISPPSGEPPMSAVSNEVLRSSITLTQSPPSFISSTIQGIDDDDIVSDVTMVESSPSIIASTIKSETSSFLITTDTDSSGDGTTDFTEDSVFTTTVFPSKLSPESPSVTLLDESKPSDSSSATVTIASSLYSTDEPTSLSSKTQETVTMSQTEEDSVTPEKSSASPTTDASIKDTASPSVSSLFSTEKPTALPVRDQDSAVTDQTAKPSYQTVDTSSPTSVHEEGSGVQTPDMFTSSSFVLDTSSSLYSTVSPTAQTPEAKESIATDQTTISPPLGEPPMSAVSDEVLRSSITLTQSPPSFISSTIQGIDDDDIVSDVTMVEFSPSIIESTIKSETASFLITTDTDSSGDGTTDFTEDSVFTTTVFPSKLSPESPSVTLLDESKPSDSSSATVTIASSLYSTDEPTSLSSKTQETVTMSQTEEESVTPEKSSASPTTDASIKDAASPSVSSLFSTETPTGLPVRDQDSAVTDQTAKPLDQDDGFSSTTATQGEGSGDPTPDMFTSSSFVPDTSSLFSTVSPTAQSPQTKESLGTDQTKLPSLSAEPPVSTVPDEVLSSRTVAPSLPSFISSTIQGIDDDDIVSEVTMVESSPSIIASTIKSESASFLITTDTDGSGDGTTDLTEDSVFTTTVFPSKLSSESPSVTASQESKTGASSSATVTIASSLYSTDNPTSLSSKTQETVTMSQTEEDSVNPEKSSASPTTDASIKDTASPSVSSLFSTETPTGLPVRDQDSAVTDQTAKPSDQDDGFSSTTATQGEGSGDQTPDMFTSSSFVPDTSSLFSTVSPTAQSPQTKESLGTDQTKLPSLSAEPPVSTVPDEVISSRTVAPSLPSFISSTIQGIDDDDIVSEVTMVESSPPIIASTIKSETSSFLITTDTDSSGDGTTDFTEDSVFTTTVSPSNLSSGSTSVTASQESKTGASSSATVTIASSLYSTDKPTSLSSKTQATVTMSQTEGDSVTPEKSSASPTTDGESSSEQTTNASVKDTASPSVSSLFSTEKPTALPVRDQGSAVTDQTTKPSYQTDDFSSTTATQGEGSGDQTPEMFTSSSFVPDPSSSFSTLTPTAPSPGSIEHLATDQTTISSPSGEPLDSTVFDESLRSQITMTATAAPAASSLSTEKTTGLSGVATFPVSTQSTKCTATVTSIPSTFGTLQPLAIPSVTLVDTPTFIDMEASGSGAEDLESSTDGSGEELPAESTAQPQGGFRFVTDETEKDEPESPSDILSTASSNYSSTGTIEGLSSTQNPHMTGTDIYISKETFMEDKTSSDGLFDVSTTFVPVTSPPLMSITVETTMQTAVPVSDVAAPEEQMKNASVDNANAQALTGTPASSLYSTEKTTAMFLEIHTSTALSSSADIFSETSSVLPSAVDNTGIPDTERSTASPSFSVETPLTPITSVTVKPNFTTLTVIPAQPTGTLLTTDKSTTLTDEEASGDQTTVIFTSNPSVIKSVTFGEATGETETLISVTPDFHEQVSSQVSEITSGTFIMSETTQPPALSPGKVEGSVGEHITQTLTSLSSHTTEDSASDHSTSDFTTLSSRSEKPDELTPMSTPIPSIIYQSITDQQVVIITPSSSKPKTDLTEQTPTMVLHMSKPSTSTAVIFTEDATDEEELFSAVTDGMSEGITIPRLITKDEIIIDADTISIVPSQDHPTIQTEEAGGVTAITMTQTLERTVEPEGSGSDSATFFTTSPISFVSTSSEYSQPTSNTSAVEPVSTTETSSEEMVTSSLHSISVTTLSTKSGFEEANDLTTPHTVFPSETHTTTNTDITDKTLSSSFSASVPVTPVSIEPGTVETSSGESDDNYTGTDHSKEGSGMATSWTNLAVTVSESAVTEKLVTSTASSLFSTEKPTVAPDTIDMDATLRSGVTATSLEDRTQLPSQAPLTKEVSTDNQGSSNEDSEVQGTSTLAVITSDEIEVSRGAFDATSITPEPRAEKSTEPEEETAVVESSSAYPSESSSEQAQESAVTKQTQHTMSSTVSSLFSPETPLVASILVSTDKNTSSSENEEISVSPEASIIPEDGSSDETSSIFDSDSVTPSISSQSGTVKIDSITRTDRLAPSTYGQTTDVKSAKTLFSEPYTTQHPAETSAKSTVMPTSFESGSMSSEHEDTQSSDQTSMDLPTAVTQISTSSESKVAVATSPVDHISFEPSPAVLSTLAPSQPDVTVQFATTVSPVQRLTTPQESFEQVKSEITLTHRPHTDLSSVSLTTTQPIFESRETIQTTTLPVVSLVAEAVSSSLEDGTVKPTLGHVSNGSNSPLATVSSTESSSEEEPTQQPILAGDIAVMPSSSTPISPSSSSSSESSSEESVAAESTSNEFENITAELPSAPSKSPHVTGTESISVKPDSVTAEMMTNNPQIDSTESLSPDKIKTVFKADATSAPKVESTTFGNTNGKQDLEGDVSPYTEMPTRTHESTTVLVTQAQSQSPLVPSEATSTSSFYDEDLDIDSTARPSFVEVKPPIIREEVTIMPGGRLDLGPTVVGEAVEIAGTCTEDICLNGGTCHKVGSLPTCSCAPGYSGARCETDVDECQSNPCRNGGTCVDGLASFTCVCLPSYSGLFCEEDTEVCEYGWHKFQGHCYKYFPHRRNWDTAERECRMHGAHLTSIISHEEQLFVNRLGQDYQWIGLNDKMFDSDFRWTDGSTVQYENWRPNQPDSFFSSGEDCVVMIWHEDGQWNDVPCNYHLTFTCKKGTVACSQPPLVENARTFGQKRERYEINTLVRYQCRTGFIQRHIPTIRCRGDGHWDVPKITCMNPSSYQRPFVRRHQHKSLYSVNNFKRPEEAINFRHQRYRGRRDRTEHRQRRQ</sequence>
<gene>
    <name evidence="27" type="ORF">JOB18_039141</name>
</gene>
<feature type="compositionally biased region" description="Polar residues" evidence="22">
    <location>
        <begin position="4480"/>
        <end position="4514"/>
    </location>
</feature>
<dbReference type="SMART" id="SM00034">
    <property type="entry name" value="CLECT"/>
    <property type="match status" value="1"/>
</dbReference>
<feature type="compositionally biased region" description="Polar residues" evidence="22">
    <location>
        <begin position="5365"/>
        <end position="5403"/>
    </location>
</feature>
<feature type="compositionally biased region" description="Polar residues" evidence="22">
    <location>
        <begin position="800"/>
        <end position="833"/>
    </location>
</feature>
<dbReference type="FunFam" id="2.10.70.10:FF:000003">
    <property type="entry name" value="Versican core protein"/>
    <property type="match status" value="1"/>
</dbReference>
<evidence type="ECO:0000256" key="4">
    <source>
        <dbReference type="ARBA" id="ARBA00022536"/>
    </source>
</evidence>
<feature type="compositionally biased region" description="Low complexity" evidence="22">
    <location>
        <begin position="5515"/>
        <end position="5528"/>
    </location>
</feature>
<feature type="compositionally biased region" description="Polar residues" evidence="22">
    <location>
        <begin position="2058"/>
        <end position="2083"/>
    </location>
</feature>
<keyword evidence="11" id="KW-0106">Calcium</keyword>
<evidence type="ECO:0000256" key="13">
    <source>
        <dbReference type="ARBA" id="ARBA00023125"/>
    </source>
</evidence>
<keyword evidence="17" id="KW-0539">Nucleus</keyword>
<feature type="compositionally biased region" description="Polar residues" evidence="22">
    <location>
        <begin position="2911"/>
        <end position="2966"/>
    </location>
</feature>
<feature type="region of interest" description="Disordered" evidence="22">
    <location>
        <begin position="2830"/>
        <end position="2971"/>
    </location>
</feature>
<feature type="compositionally biased region" description="Polar residues" evidence="22">
    <location>
        <begin position="3358"/>
        <end position="3392"/>
    </location>
</feature>
<dbReference type="PROSITE" id="PS50026">
    <property type="entry name" value="EGF_3"/>
    <property type="match status" value="2"/>
</dbReference>
<feature type="compositionally biased region" description="Polar residues" evidence="22">
    <location>
        <begin position="3440"/>
        <end position="3449"/>
    </location>
</feature>
<feature type="region of interest" description="Disordered" evidence="22">
    <location>
        <begin position="489"/>
        <end position="611"/>
    </location>
</feature>
<dbReference type="PROSITE" id="PS01187">
    <property type="entry name" value="EGF_CA"/>
    <property type="match status" value="1"/>
</dbReference>
<dbReference type="GO" id="GO:0010001">
    <property type="term" value="P:glial cell differentiation"/>
    <property type="evidence" value="ECO:0007669"/>
    <property type="project" value="TreeGrafter"/>
</dbReference>
<evidence type="ECO:0000256" key="11">
    <source>
        <dbReference type="ARBA" id="ARBA00022837"/>
    </source>
</evidence>
<feature type="compositionally biased region" description="Polar residues" evidence="22">
    <location>
        <begin position="3092"/>
        <end position="3160"/>
    </location>
</feature>
<keyword evidence="4 20" id="KW-0245">EGF-like domain</keyword>
<feature type="compositionally biased region" description="Low complexity" evidence="22">
    <location>
        <begin position="3852"/>
        <end position="3864"/>
    </location>
</feature>
<evidence type="ECO:0000256" key="15">
    <source>
        <dbReference type="ARBA" id="ARBA00023163"/>
    </source>
</evidence>
<feature type="region of interest" description="Disordered" evidence="22">
    <location>
        <begin position="2144"/>
        <end position="2198"/>
    </location>
</feature>
<feature type="compositionally biased region" description="Polar residues" evidence="22">
    <location>
        <begin position="2524"/>
        <end position="2543"/>
    </location>
</feature>
<dbReference type="PROSITE" id="PS50157">
    <property type="entry name" value="ZINC_FINGER_C2H2_2"/>
    <property type="match status" value="3"/>
</dbReference>
<keyword evidence="14 20" id="KW-1015">Disulfide bond</keyword>
<protein>
    <submittedName>
        <fullName evidence="27">Versican core protein</fullName>
    </submittedName>
</protein>
<feature type="region of interest" description="Disordered" evidence="22">
    <location>
        <begin position="5229"/>
        <end position="5426"/>
    </location>
</feature>
<feature type="compositionally biased region" description="Basic and acidic residues" evidence="22">
    <location>
        <begin position="6384"/>
        <end position="6394"/>
    </location>
</feature>
<feature type="region of interest" description="Disordered" evidence="22">
    <location>
        <begin position="5761"/>
        <end position="5787"/>
    </location>
</feature>
<dbReference type="SMART" id="SM00032">
    <property type="entry name" value="CCP"/>
    <property type="match status" value="1"/>
</dbReference>
<feature type="compositionally biased region" description="Polar residues" evidence="22">
    <location>
        <begin position="6561"/>
        <end position="6571"/>
    </location>
</feature>
<evidence type="ECO:0000256" key="17">
    <source>
        <dbReference type="ARBA" id="ARBA00023242"/>
    </source>
</evidence>
<organism evidence="27 28">
    <name type="scientific">Solea senegalensis</name>
    <name type="common">Senegalese sole</name>
    <dbReference type="NCBI Taxonomy" id="28829"/>
    <lineage>
        <taxon>Eukaryota</taxon>
        <taxon>Metazoa</taxon>
        <taxon>Chordata</taxon>
        <taxon>Craniata</taxon>
        <taxon>Vertebrata</taxon>
        <taxon>Euteleostomi</taxon>
        <taxon>Actinopterygii</taxon>
        <taxon>Neopterygii</taxon>
        <taxon>Teleostei</taxon>
        <taxon>Neoteleostei</taxon>
        <taxon>Acanthomorphata</taxon>
        <taxon>Carangaria</taxon>
        <taxon>Pleuronectiformes</taxon>
        <taxon>Pleuronectoidei</taxon>
        <taxon>Soleidae</taxon>
        <taxon>Solea</taxon>
    </lineage>
</organism>
<feature type="compositionally biased region" description="Acidic residues" evidence="22">
    <location>
        <begin position="6044"/>
        <end position="6058"/>
    </location>
</feature>
<feature type="region of interest" description="Disordered" evidence="22">
    <location>
        <begin position="3852"/>
        <end position="4063"/>
    </location>
</feature>
<feature type="region of interest" description="Disordered" evidence="22">
    <location>
        <begin position="3339"/>
        <end position="3527"/>
    </location>
</feature>
<feature type="compositionally biased region" description="Polar residues" evidence="22">
    <location>
        <begin position="5062"/>
        <end position="5083"/>
    </location>
</feature>
<name>A0AAV6QKA6_SOLSE</name>
<dbReference type="InterPro" id="IPR000436">
    <property type="entry name" value="Sushi_SCR_CCP_dom"/>
</dbReference>
<feature type="domain" description="C2H2-type" evidence="25">
    <location>
        <begin position="173"/>
        <end position="200"/>
    </location>
</feature>
<dbReference type="PROSITE" id="PS00028">
    <property type="entry name" value="ZINC_FINGER_C2H2_1"/>
    <property type="match status" value="3"/>
</dbReference>
<feature type="compositionally biased region" description="Polar residues" evidence="22">
    <location>
        <begin position="6612"/>
        <end position="6623"/>
    </location>
</feature>
<keyword evidence="5 21" id="KW-0768">Sushi</keyword>
<feature type="compositionally biased region" description="Polar residues" evidence="22">
    <location>
        <begin position="3788"/>
        <end position="3799"/>
    </location>
</feature>
<feature type="compositionally biased region" description="Polar residues" evidence="22">
    <location>
        <begin position="6754"/>
        <end position="6769"/>
    </location>
</feature>
<evidence type="ECO:0000256" key="12">
    <source>
        <dbReference type="ARBA" id="ARBA00023015"/>
    </source>
</evidence>
<feature type="domain" description="C-type lectin" evidence="24">
    <location>
        <begin position="7440"/>
        <end position="7554"/>
    </location>
</feature>
<feature type="compositionally biased region" description="Polar residues" evidence="22">
    <location>
        <begin position="1722"/>
        <end position="1734"/>
    </location>
</feature>
<evidence type="ECO:0000256" key="16">
    <source>
        <dbReference type="ARBA" id="ARBA00023180"/>
    </source>
</evidence>
<feature type="compositionally biased region" description="Low complexity" evidence="22">
    <location>
        <begin position="3895"/>
        <end position="3908"/>
    </location>
</feature>
<dbReference type="GO" id="GO:0045202">
    <property type="term" value="C:synapse"/>
    <property type="evidence" value="ECO:0007669"/>
    <property type="project" value="TreeGrafter"/>
</dbReference>
<feature type="compositionally biased region" description="Polar residues" evidence="22">
    <location>
        <begin position="2093"/>
        <end position="2132"/>
    </location>
</feature>
<feature type="compositionally biased region" description="Polar residues" evidence="22">
    <location>
        <begin position="5558"/>
        <end position="5588"/>
    </location>
</feature>
<feature type="region of interest" description="Disordered" evidence="22">
    <location>
        <begin position="6380"/>
        <end position="6413"/>
    </location>
</feature>
<feature type="compositionally biased region" description="Low complexity" evidence="22">
    <location>
        <begin position="586"/>
        <end position="601"/>
    </location>
</feature>
<feature type="region of interest" description="Disordered" evidence="22">
    <location>
        <begin position="3035"/>
        <end position="3206"/>
    </location>
</feature>
<evidence type="ECO:0000256" key="21">
    <source>
        <dbReference type="PROSITE-ProRule" id="PRU00302"/>
    </source>
</evidence>
<dbReference type="InterPro" id="IPR013087">
    <property type="entry name" value="Znf_C2H2_type"/>
</dbReference>
<keyword evidence="3" id="KW-0964">Secreted</keyword>
<feature type="compositionally biased region" description="Polar residues" evidence="22">
    <location>
        <begin position="3870"/>
        <end position="3894"/>
    </location>
</feature>
<evidence type="ECO:0000256" key="5">
    <source>
        <dbReference type="ARBA" id="ARBA00022659"/>
    </source>
</evidence>
<feature type="compositionally biased region" description="Polar residues" evidence="22">
    <location>
        <begin position="5799"/>
        <end position="5864"/>
    </location>
</feature>
<feature type="compositionally biased region" description="Polar residues" evidence="22">
    <location>
        <begin position="4754"/>
        <end position="4784"/>
    </location>
</feature>
<feature type="compositionally biased region" description="Polar residues" evidence="22">
    <location>
        <begin position="4144"/>
        <end position="4156"/>
    </location>
</feature>
<feature type="compositionally biased region" description="Polar residues" evidence="22">
    <location>
        <begin position="4449"/>
        <end position="4467"/>
    </location>
</feature>
<dbReference type="PANTHER" id="PTHR22804:SF40">
    <property type="entry name" value="HYALURONAN AND PROTEOGLYCAN LINK PROTEIN 3"/>
    <property type="match status" value="1"/>
</dbReference>
<feature type="compositionally biased region" description="Polar residues" evidence="22">
    <location>
        <begin position="4165"/>
        <end position="4199"/>
    </location>
</feature>
<dbReference type="InterPro" id="IPR001304">
    <property type="entry name" value="C-type_lectin-like"/>
</dbReference>
<feature type="region of interest" description="Disordered" evidence="22">
    <location>
        <begin position="5799"/>
        <end position="5937"/>
    </location>
</feature>
<feature type="compositionally biased region" description="Polar residues" evidence="22">
    <location>
        <begin position="7115"/>
        <end position="7127"/>
    </location>
</feature>
<feature type="region of interest" description="Disordered" evidence="22">
    <location>
        <begin position="4144"/>
        <end position="4339"/>
    </location>
</feature>
<feature type="compositionally biased region" description="Polar residues" evidence="22">
    <location>
        <begin position="6832"/>
        <end position="6847"/>
    </location>
</feature>
<feature type="compositionally biased region" description="Low complexity" evidence="22">
    <location>
        <begin position="2012"/>
        <end position="2023"/>
    </location>
</feature>
<feature type="disulfide bond" evidence="20">
    <location>
        <begin position="7379"/>
        <end position="7388"/>
    </location>
</feature>
<dbReference type="FunFam" id="3.30.160.60:FF:000232">
    <property type="entry name" value="Krueppel-like factor 9"/>
    <property type="match status" value="1"/>
</dbReference>
<feature type="compositionally biased region" description="Polar residues" evidence="22">
    <location>
        <begin position="5249"/>
        <end position="5283"/>
    </location>
</feature>
<dbReference type="Proteomes" id="UP000693946">
    <property type="component" value="Linkage Group LG5"/>
</dbReference>
<feature type="compositionally biased region" description="Polar residues" evidence="22">
    <location>
        <begin position="4247"/>
        <end position="4319"/>
    </location>
</feature>
<dbReference type="FunFam" id="2.10.25.10:FF:000006">
    <property type="entry name" value="Versican core protein-like isoform 1"/>
    <property type="match status" value="1"/>
</dbReference>
<feature type="region of interest" description="Disordered" evidence="22">
    <location>
        <begin position="6612"/>
        <end position="6680"/>
    </location>
</feature>
<evidence type="ECO:0000256" key="2">
    <source>
        <dbReference type="ARBA" id="ARBA00004613"/>
    </source>
</evidence>
<dbReference type="InterPro" id="IPR000742">
    <property type="entry name" value="EGF"/>
</dbReference>
<dbReference type="GO" id="GO:0001501">
    <property type="term" value="P:skeletal system development"/>
    <property type="evidence" value="ECO:0007669"/>
    <property type="project" value="TreeGrafter"/>
</dbReference>
<dbReference type="GO" id="GO:0002052">
    <property type="term" value="P:positive regulation of neuroblast proliferation"/>
    <property type="evidence" value="ECO:0007669"/>
    <property type="project" value="TreeGrafter"/>
</dbReference>
<dbReference type="Pfam" id="PF00084">
    <property type="entry name" value="Sushi"/>
    <property type="match status" value="1"/>
</dbReference>
<evidence type="ECO:0000259" key="26">
    <source>
        <dbReference type="PROSITE" id="PS50923"/>
    </source>
</evidence>
<keyword evidence="9 19" id="KW-0863">Zinc-finger</keyword>
<dbReference type="FunFam" id="3.30.160.60:FF:000100">
    <property type="entry name" value="Zinc finger 45-like"/>
    <property type="match status" value="1"/>
</dbReference>
<dbReference type="EMBL" id="JAGKHQ010000017">
    <property type="protein sequence ID" value="KAG7490618.1"/>
    <property type="molecule type" value="Genomic_DNA"/>
</dbReference>
<feature type="compositionally biased region" description="Low complexity" evidence="22">
    <location>
        <begin position="6572"/>
        <end position="6591"/>
    </location>
</feature>
<dbReference type="GO" id="GO:0005615">
    <property type="term" value="C:extracellular space"/>
    <property type="evidence" value="ECO:0007669"/>
    <property type="project" value="TreeGrafter"/>
</dbReference>
<feature type="region of interest" description="Disordered" evidence="22">
    <location>
        <begin position="2792"/>
        <end position="2817"/>
    </location>
</feature>
<dbReference type="GO" id="GO:0005634">
    <property type="term" value="C:nucleus"/>
    <property type="evidence" value="ECO:0007669"/>
    <property type="project" value="UniProtKB-SubCell"/>
</dbReference>
<feature type="region of interest" description="Disordered" evidence="22">
    <location>
        <begin position="1455"/>
        <end position="1595"/>
    </location>
</feature>
<dbReference type="InterPro" id="IPR018378">
    <property type="entry name" value="C-type_lectin_CS"/>
</dbReference>
<evidence type="ECO:0000256" key="6">
    <source>
        <dbReference type="ARBA" id="ARBA00022723"/>
    </source>
</evidence>
<keyword evidence="8" id="KW-0677">Repeat</keyword>
<feature type="disulfide bond" evidence="21">
    <location>
        <begin position="7560"/>
        <end position="7603"/>
    </location>
</feature>
<feature type="compositionally biased region" description="Polar residues" evidence="22">
    <location>
        <begin position="2257"/>
        <end position="2276"/>
    </location>
</feature>
<feature type="compositionally biased region" description="Polar residues" evidence="22">
    <location>
        <begin position="3171"/>
        <end position="3192"/>
    </location>
</feature>
<evidence type="ECO:0000256" key="7">
    <source>
        <dbReference type="ARBA" id="ARBA00022729"/>
    </source>
</evidence>
<feature type="compositionally biased region" description="Low complexity" evidence="22">
    <location>
        <begin position="5912"/>
        <end position="5924"/>
    </location>
</feature>
<dbReference type="GO" id="GO:0072534">
    <property type="term" value="C:perineuronal net"/>
    <property type="evidence" value="ECO:0007669"/>
    <property type="project" value="TreeGrafter"/>
</dbReference>
<evidence type="ECO:0000259" key="24">
    <source>
        <dbReference type="PROSITE" id="PS50041"/>
    </source>
</evidence>
<dbReference type="SMART" id="SM00181">
    <property type="entry name" value="EGF"/>
    <property type="match status" value="2"/>
</dbReference>
<dbReference type="InterPro" id="IPR000152">
    <property type="entry name" value="EGF-type_Asp/Asn_hydroxyl_site"/>
</dbReference>
<feature type="disulfide bond" evidence="21">
    <location>
        <begin position="7589"/>
        <end position="7616"/>
    </location>
</feature>
<feature type="compositionally biased region" description="Low complexity" evidence="22">
    <location>
        <begin position="3624"/>
        <end position="3637"/>
    </location>
</feature>
<feature type="region of interest" description="Disordered" evidence="22">
    <location>
        <begin position="454"/>
        <end position="475"/>
    </location>
</feature>
<feature type="compositionally biased region" description="Polar residues" evidence="22">
    <location>
        <begin position="1455"/>
        <end position="1474"/>
    </location>
</feature>
<evidence type="ECO:0000256" key="20">
    <source>
        <dbReference type="PROSITE-ProRule" id="PRU00076"/>
    </source>
</evidence>
<evidence type="ECO:0000256" key="14">
    <source>
        <dbReference type="ARBA" id="ARBA00023157"/>
    </source>
</evidence>
<feature type="compositionally biased region" description="Polar residues" evidence="22">
    <location>
        <begin position="1825"/>
        <end position="1900"/>
    </location>
</feature>
<keyword evidence="15" id="KW-0804">Transcription</keyword>
<feature type="domain" description="EGF-like" evidence="23">
    <location>
        <begin position="7353"/>
        <end position="7389"/>
    </location>
</feature>
<feature type="region of interest" description="Disordered" evidence="22">
    <location>
        <begin position="2257"/>
        <end position="2467"/>
    </location>
</feature>
<feature type="compositionally biased region" description="Polar residues" evidence="22">
    <location>
        <begin position="946"/>
        <end position="965"/>
    </location>
</feature>
<dbReference type="PROSITE" id="PS01186">
    <property type="entry name" value="EGF_2"/>
    <property type="match status" value="1"/>
</dbReference>
<feature type="domain" description="Sushi" evidence="26">
    <location>
        <begin position="7558"/>
        <end position="7618"/>
    </location>
</feature>
<keyword evidence="28" id="KW-1185">Reference proteome</keyword>
<comment type="subcellular location">
    <subcellularLocation>
        <location evidence="1">Nucleus</location>
    </subcellularLocation>
    <subcellularLocation>
        <location evidence="2">Secreted</location>
    </subcellularLocation>
</comment>
<feature type="compositionally biased region" description="Acidic residues" evidence="22">
    <location>
        <begin position="6074"/>
        <end position="6083"/>
    </location>
</feature>
<feature type="compositionally biased region" description="Polar residues" evidence="22">
    <location>
        <begin position="4960"/>
        <end position="4971"/>
    </location>
</feature>
<feature type="region of interest" description="Disordered" evidence="22">
    <location>
        <begin position="1608"/>
        <end position="1665"/>
    </location>
</feature>
<dbReference type="CDD" id="cd00054">
    <property type="entry name" value="EGF_CA"/>
    <property type="match status" value="2"/>
</dbReference>
<feature type="compositionally biased region" description="Low complexity" evidence="22">
    <location>
        <begin position="7153"/>
        <end position="7180"/>
    </location>
</feature>
<feature type="compositionally biased region" description="Polar residues" evidence="22">
    <location>
        <begin position="1489"/>
        <end position="1510"/>
    </location>
</feature>